<gene>
    <name evidence="1" type="ORF">A6J80_23170</name>
</gene>
<evidence type="ECO:0000313" key="1">
    <source>
        <dbReference type="EMBL" id="ARC39171.1"/>
    </source>
</evidence>
<organism evidence="1 2">
    <name type="scientific">Paracoccus yeei</name>
    <dbReference type="NCBI Taxonomy" id="147645"/>
    <lineage>
        <taxon>Bacteria</taxon>
        <taxon>Pseudomonadati</taxon>
        <taxon>Pseudomonadota</taxon>
        <taxon>Alphaproteobacteria</taxon>
        <taxon>Rhodobacterales</taxon>
        <taxon>Paracoccaceae</taxon>
        <taxon>Paracoccus</taxon>
    </lineage>
</organism>
<protein>
    <submittedName>
        <fullName evidence="1">Uncharacterized protein</fullName>
    </submittedName>
</protein>
<name>A0A1V0GZC6_9RHOB</name>
<evidence type="ECO:0000313" key="2">
    <source>
        <dbReference type="Proteomes" id="UP000191257"/>
    </source>
</evidence>
<sequence>MTRADLIRTARLIAAERGMAAPRLSFVRDGSQAWLHADCGSDVIRLDGSGQVIHDLDEPDDLPAAPR</sequence>
<accession>A0A1V0GZC6</accession>
<dbReference type="Proteomes" id="UP000191257">
    <property type="component" value="Plasmid unnamed7"/>
</dbReference>
<geneLocation type="plasmid" evidence="1 2">
    <name>unnamed7</name>
</geneLocation>
<dbReference type="EMBL" id="CP020447">
    <property type="protein sequence ID" value="ARC39171.1"/>
    <property type="molecule type" value="Genomic_DNA"/>
</dbReference>
<dbReference type="AlphaFoldDB" id="A0A1V0GZC6"/>
<reference evidence="1" key="1">
    <citation type="submission" date="2017-12" db="EMBL/GenBank/DDBJ databases">
        <title>FDA dAtabase for Regulatory Grade micrObial Sequences (FDA-ARGOS): Supporting development and validation of Infectious Disease Dx tests.</title>
        <authorList>
            <person name="Campos J."/>
            <person name="Goldberg B."/>
            <person name="Tallon L."/>
            <person name="Sadzewicz L."/>
            <person name="Sengamalay N."/>
            <person name="Ott S."/>
            <person name="Godinez A."/>
            <person name="Nagaraj S."/>
            <person name="Vyas G."/>
            <person name="Aluvathingal J."/>
            <person name="Nadendla S."/>
            <person name="Geyer C."/>
            <person name="Nandy P."/>
            <person name="Hobson J."/>
            <person name="Sichtig H."/>
        </authorList>
    </citation>
    <scope>NUCLEOTIDE SEQUENCE</scope>
    <source>
        <strain evidence="1">FDAARGOS_252</strain>
        <plasmid evidence="1">unnamed7</plasmid>
    </source>
</reference>
<proteinExistence type="predicted"/>
<dbReference type="KEGG" id="pye:A6J80_23170"/>
<keyword evidence="2" id="KW-1185">Reference proteome</keyword>
<keyword evidence="1" id="KW-0614">Plasmid</keyword>